<gene>
    <name evidence="2" type="ORF">IAB12_01320</name>
</gene>
<reference evidence="2" key="1">
    <citation type="journal article" date="2021" name="PeerJ">
        <title>Extensive microbial diversity within the chicken gut microbiome revealed by metagenomics and culture.</title>
        <authorList>
            <person name="Gilroy R."/>
            <person name="Ravi A."/>
            <person name="Getino M."/>
            <person name="Pursley I."/>
            <person name="Horton D.L."/>
            <person name="Alikhan N.F."/>
            <person name="Baker D."/>
            <person name="Gharbi K."/>
            <person name="Hall N."/>
            <person name="Watson M."/>
            <person name="Adriaenssens E.M."/>
            <person name="Foster-Nyarko E."/>
            <person name="Jarju S."/>
            <person name="Secka A."/>
            <person name="Antonio M."/>
            <person name="Oren A."/>
            <person name="Chaudhuri R.R."/>
            <person name="La Ragione R."/>
            <person name="Hildebrand F."/>
            <person name="Pallen M.J."/>
        </authorList>
    </citation>
    <scope>NUCLEOTIDE SEQUENCE</scope>
    <source>
        <strain evidence="2">Gambia11-129</strain>
    </source>
</reference>
<reference evidence="2" key="2">
    <citation type="submission" date="2021-04" db="EMBL/GenBank/DDBJ databases">
        <authorList>
            <person name="Gilroy R."/>
        </authorList>
    </citation>
    <scope>NUCLEOTIDE SEQUENCE</scope>
    <source>
        <strain evidence="2">Gambia11-129</strain>
    </source>
</reference>
<proteinExistence type="predicted"/>
<keyword evidence="1" id="KW-0732">Signal</keyword>
<dbReference type="PROSITE" id="PS51257">
    <property type="entry name" value="PROKAR_LIPOPROTEIN"/>
    <property type="match status" value="1"/>
</dbReference>
<organism evidence="2 3">
    <name type="scientific">Candidatus Ornithospirochaeta avicola</name>
    <dbReference type="NCBI Taxonomy" id="2840896"/>
    <lineage>
        <taxon>Bacteria</taxon>
        <taxon>Pseudomonadati</taxon>
        <taxon>Spirochaetota</taxon>
        <taxon>Spirochaetia</taxon>
        <taxon>Spirochaetales</taxon>
        <taxon>Spirochaetaceae</taxon>
        <taxon>Spirochaetaceae incertae sedis</taxon>
        <taxon>Candidatus Ornithospirochaeta</taxon>
    </lineage>
</organism>
<comment type="caution">
    <text evidence="2">The sequence shown here is derived from an EMBL/GenBank/DDBJ whole genome shotgun (WGS) entry which is preliminary data.</text>
</comment>
<name>A0A9D1PRV3_9SPIO</name>
<accession>A0A9D1PRV3</accession>
<feature type="signal peptide" evidence="1">
    <location>
        <begin position="1"/>
        <end position="18"/>
    </location>
</feature>
<evidence type="ECO:0008006" key="4">
    <source>
        <dbReference type="Google" id="ProtNLM"/>
    </source>
</evidence>
<evidence type="ECO:0000256" key="1">
    <source>
        <dbReference type="SAM" id="SignalP"/>
    </source>
</evidence>
<dbReference type="AlphaFoldDB" id="A0A9D1PRV3"/>
<protein>
    <recommendedName>
        <fullName evidence="4">Lipoprotein</fullName>
    </recommendedName>
</protein>
<feature type="chain" id="PRO_5038713196" description="Lipoprotein" evidence="1">
    <location>
        <begin position="19"/>
        <end position="215"/>
    </location>
</feature>
<dbReference type="EMBL" id="DXHU01000005">
    <property type="protein sequence ID" value="HIV98404.1"/>
    <property type="molecule type" value="Genomic_DNA"/>
</dbReference>
<evidence type="ECO:0000313" key="3">
    <source>
        <dbReference type="Proteomes" id="UP000823936"/>
    </source>
</evidence>
<sequence>MKKVLSHLFILFSLFLFSSCGIPTFMNIDATVKNDSFYINENSSDQDALNNLKVKIMLLYTISEDDDSPANKYSSLNSAFKKQYNPNKYSAIGCGNRGGQGVLSSPVDGQNLYQFKDVDNKATNYAPDYLYNFEDPLASYSFSYEIVEAENIDGVYINFTIKNEKSKEVTFTLSQHDGQPFDNTNHIYVTPVIYFENECFSNSVLALPDSMRLVD</sequence>
<dbReference type="Proteomes" id="UP000823936">
    <property type="component" value="Unassembled WGS sequence"/>
</dbReference>
<evidence type="ECO:0000313" key="2">
    <source>
        <dbReference type="EMBL" id="HIV98404.1"/>
    </source>
</evidence>